<feature type="region of interest" description="Disordered" evidence="3">
    <location>
        <begin position="1"/>
        <end position="20"/>
    </location>
</feature>
<reference evidence="6 7" key="1">
    <citation type="submission" date="2013-12" db="EMBL/GenBank/DDBJ databases">
        <title>Draft genome sequence of Caloranaerobacter sp. H53214.</title>
        <authorList>
            <person name="Jiang L.J."/>
            <person name="Shao Z.Z."/>
            <person name="Long M.N."/>
        </authorList>
    </citation>
    <scope>NUCLEOTIDE SEQUENCE [LARGE SCALE GENOMIC DNA]</scope>
    <source>
        <strain evidence="6 7">H53214</strain>
    </source>
</reference>
<keyword evidence="4" id="KW-0812">Transmembrane</keyword>
<dbReference type="SUPFAM" id="SSF50494">
    <property type="entry name" value="Trypsin-like serine proteases"/>
    <property type="match status" value="1"/>
</dbReference>
<dbReference type="STRING" id="1156417.Y919_01205"/>
<dbReference type="Proteomes" id="UP000029622">
    <property type="component" value="Unassembled WGS sequence"/>
</dbReference>
<dbReference type="InterPro" id="IPR001940">
    <property type="entry name" value="Peptidase_S1C"/>
</dbReference>
<dbReference type="InterPro" id="IPR001478">
    <property type="entry name" value="PDZ"/>
</dbReference>
<evidence type="ECO:0000313" key="6">
    <source>
        <dbReference type="EMBL" id="KGG81274.1"/>
    </source>
</evidence>
<dbReference type="InterPro" id="IPR051201">
    <property type="entry name" value="Chloro_Bact_Ser_Proteases"/>
</dbReference>
<organism evidence="6 7">
    <name type="scientific">Caloranaerobacter azorensis H53214</name>
    <dbReference type="NCBI Taxonomy" id="1156417"/>
    <lineage>
        <taxon>Bacteria</taxon>
        <taxon>Bacillati</taxon>
        <taxon>Bacillota</taxon>
        <taxon>Tissierellia</taxon>
        <taxon>Tissierellales</taxon>
        <taxon>Thermohalobacteraceae</taxon>
        <taxon>Caloranaerobacter</taxon>
    </lineage>
</organism>
<dbReference type="Pfam" id="PF13365">
    <property type="entry name" value="Trypsin_2"/>
    <property type="match status" value="1"/>
</dbReference>
<keyword evidence="4" id="KW-0472">Membrane</keyword>
<dbReference type="GO" id="GO:0004252">
    <property type="term" value="F:serine-type endopeptidase activity"/>
    <property type="evidence" value="ECO:0007669"/>
    <property type="project" value="InterPro"/>
</dbReference>
<proteinExistence type="predicted"/>
<dbReference type="SMART" id="SM00228">
    <property type="entry name" value="PDZ"/>
    <property type="match status" value="1"/>
</dbReference>
<sequence length="415" mass="45622">MDWEERRENENENNNIEDAYENEDTNISSYYVKRPENFNRSYKKKRGVFSYFVVALIAALIGGIISSYVAPAYLYGKYLPVPELYKKNVAERTQIKITPKDNITTVAAVAKKAMKSVVGITTVQTVDYFFWGPRQLQGVGSGVIVDSDGYILTNSHVIADGKAEKITVLFENGDKKEGKVLWYEKALDLAIIKVNATNLPVADLGNSDNLQVGELAVAIGNPLGLEFQRTVTSGIISGLNRSIRTEDNNIIENLIQTDASINPGNSGGPLLNSRGEVIGINTAKIQSAEGLGFAIPINTAKPIIQQVIKKGTFKTVFMGIVGVDLEKYERALGIDLKADNGVIIIEIEENSPADRAGMRAGDVLLKINGEEVLSMSHLRGLLYKYKPGDKINIEVMRNGKIVNLELTFEARPDNH</sequence>
<comment type="caution">
    <text evidence="6">The sequence shown here is derived from an EMBL/GenBank/DDBJ whole genome shotgun (WGS) entry which is preliminary data.</text>
</comment>
<accession>A0A096CXG5</accession>
<dbReference type="InterPro" id="IPR036034">
    <property type="entry name" value="PDZ_sf"/>
</dbReference>
<dbReference type="GO" id="GO:0006508">
    <property type="term" value="P:proteolysis"/>
    <property type="evidence" value="ECO:0007669"/>
    <property type="project" value="UniProtKB-KW"/>
</dbReference>
<dbReference type="PROSITE" id="PS50106">
    <property type="entry name" value="PDZ"/>
    <property type="match status" value="1"/>
</dbReference>
<evidence type="ECO:0000256" key="2">
    <source>
        <dbReference type="ARBA" id="ARBA00022801"/>
    </source>
</evidence>
<dbReference type="EMBL" id="AZTB01000003">
    <property type="protein sequence ID" value="KGG81274.1"/>
    <property type="molecule type" value="Genomic_DNA"/>
</dbReference>
<keyword evidence="4" id="KW-1133">Transmembrane helix</keyword>
<feature type="domain" description="PDZ" evidence="5">
    <location>
        <begin position="322"/>
        <end position="399"/>
    </location>
</feature>
<dbReference type="Pfam" id="PF13180">
    <property type="entry name" value="PDZ_2"/>
    <property type="match status" value="1"/>
</dbReference>
<dbReference type="PANTHER" id="PTHR43343">
    <property type="entry name" value="PEPTIDASE S12"/>
    <property type="match status" value="1"/>
</dbReference>
<dbReference type="PRINTS" id="PR00834">
    <property type="entry name" value="PROTEASES2C"/>
</dbReference>
<dbReference type="PANTHER" id="PTHR43343:SF3">
    <property type="entry name" value="PROTEASE DO-LIKE 8, CHLOROPLASTIC"/>
    <property type="match status" value="1"/>
</dbReference>
<name>A0A096CXG5_9FIRM</name>
<dbReference type="SUPFAM" id="SSF50156">
    <property type="entry name" value="PDZ domain-like"/>
    <property type="match status" value="1"/>
</dbReference>
<evidence type="ECO:0000313" key="7">
    <source>
        <dbReference type="Proteomes" id="UP000029622"/>
    </source>
</evidence>
<dbReference type="Gene3D" id="2.30.42.10">
    <property type="match status" value="1"/>
</dbReference>
<evidence type="ECO:0000259" key="5">
    <source>
        <dbReference type="PROSITE" id="PS50106"/>
    </source>
</evidence>
<dbReference type="AlphaFoldDB" id="A0A096CXG5"/>
<feature type="transmembrane region" description="Helical" evidence="4">
    <location>
        <begin position="48"/>
        <end position="70"/>
    </location>
</feature>
<protein>
    <submittedName>
        <fullName evidence="6">2-alkenal reductase</fullName>
    </submittedName>
</protein>
<gene>
    <name evidence="6" type="ORF">Y919_01205</name>
</gene>
<dbReference type="RefSeq" id="WP_052045095.1">
    <property type="nucleotide sequence ID" value="NZ_AZTB01000003.1"/>
</dbReference>
<evidence type="ECO:0000256" key="1">
    <source>
        <dbReference type="ARBA" id="ARBA00022670"/>
    </source>
</evidence>
<evidence type="ECO:0000256" key="4">
    <source>
        <dbReference type="SAM" id="Phobius"/>
    </source>
</evidence>
<keyword evidence="1" id="KW-0645">Protease</keyword>
<dbReference type="Gene3D" id="2.40.10.120">
    <property type="match status" value="1"/>
</dbReference>
<keyword evidence="2" id="KW-0378">Hydrolase</keyword>
<evidence type="ECO:0000256" key="3">
    <source>
        <dbReference type="SAM" id="MobiDB-lite"/>
    </source>
</evidence>
<feature type="compositionally biased region" description="Basic and acidic residues" evidence="3">
    <location>
        <begin position="1"/>
        <end position="10"/>
    </location>
</feature>
<dbReference type="InterPro" id="IPR009003">
    <property type="entry name" value="Peptidase_S1_PA"/>
</dbReference>